<evidence type="ECO:0000313" key="2">
    <source>
        <dbReference type="Proteomes" id="UP000629468"/>
    </source>
</evidence>
<comment type="caution">
    <text evidence="1">The sequence shown here is derived from an EMBL/GenBank/DDBJ whole genome shotgun (WGS) entry which is preliminary data.</text>
</comment>
<gene>
    <name evidence="1" type="ORF">Agabi119p4_10975</name>
</gene>
<sequence>MATTFNDLPQELCNRIVRFFRHDRQTLLQLCLTSVRLVNEAQSYIYAALIIDNIKFPTTIYKSFKLLLTLTVHNPSLAKYVDAFGYRIQRLPEDHIVYEKLRHAIRLMVNVTWLEINTTIPHSPQGFFDGCTFRLRHFRCQFASSDKPAIYKMLSTQPSLRSLYIDEFDQDFPSDCCPKLNRLCVEDWRSIEQILPGRSILGLELLPIEGLIPVVPFSGSVPPSITTQLGNLTHLTFRTDTPYDFLEIMGPHLTRLMILRIIGRDLKNESRKNIAKKPEILCKLTNLKIFIWSLEIYCDYRSMTSEEVCELYNVLWDPLELWFRELPKLKAVYTLDFDSHDFGDEGYYHLWSKDKSPRAVDVKVALGGKSLYTR</sequence>
<dbReference type="AlphaFoldDB" id="A0A8H7EVP4"/>
<proteinExistence type="predicted"/>
<evidence type="ECO:0000313" key="1">
    <source>
        <dbReference type="EMBL" id="KAF7760299.1"/>
    </source>
</evidence>
<dbReference type="Gene3D" id="3.80.10.10">
    <property type="entry name" value="Ribonuclease Inhibitor"/>
    <property type="match status" value="1"/>
</dbReference>
<reference evidence="1 2" key="1">
    <citation type="journal article" name="Sci. Rep.">
        <title>Telomere-to-telomere assembled and centromere annotated genomes of the two main subspecies of the button mushroom Agaricus bisporus reveal especially polymorphic chromosome ends.</title>
        <authorList>
            <person name="Sonnenberg A.S.M."/>
            <person name="Sedaghat-Telgerd N."/>
            <person name="Lavrijssen B."/>
            <person name="Ohm R.A."/>
            <person name="Hendrickx P.M."/>
            <person name="Scholtmeijer K."/>
            <person name="Baars J.J.P."/>
            <person name="van Peer A."/>
        </authorList>
    </citation>
    <scope>NUCLEOTIDE SEQUENCE [LARGE SCALE GENOMIC DNA]</scope>
    <source>
        <strain evidence="1 2">H119_p4</strain>
    </source>
</reference>
<dbReference type="InterPro" id="IPR032675">
    <property type="entry name" value="LRR_dom_sf"/>
</dbReference>
<name>A0A8H7EVP4_AGABI</name>
<accession>A0A8H7EVP4</accession>
<organism evidence="1 2">
    <name type="scientific">Agaricus bisporus var. burnettii</name>
    <dbReference type="NCBI Taxonomy" id="192524"/>
    <lineage>
        <taxon>Eukaryota</taxon>
        <taxon>Fungi</taxon>
        <taxon>Dikarya</taxon>
        <taxon>Basidiomycota</taxon>
        <taxon>Agaricomycotina</taxon>
        <taxon>Agaricomycetes</taxon>
        <taxon>Agaricomycetidae</taxon>
        <taxon>Agaricales</taxon>
        <taxon>Agaricineae</taxon>
        <taxon>Agaricaceae</taxon>
        <taxon>Agaricus</taxon>
    </lineage>
</organism>
<protein>
    <submittedName>
        <fullName evidence="1">Uncharacterized protein</fullName>
    </submittedName>
</protein>
<dbReference type="EMBL" id="JABXXO010000015">
    <property type="protein sequence ID" value="KAF7760299.1"/>
    <property type="molecule type" value="Genomic_DNA"/>
</dbReference>
<dbReference type="SUPFAM" id="SSF52047">
    <property type="entry name" value="RNI-like"/>
    <property type="match status" value="1"/>
</dbReference>
<dbReference type="Proteomes" id="UP000629468">
    <property type="component" value="Unassembled WGS sequence"/>
</dbReference>